<evidence type="ECO:0000313" key="3">
    <source>
        <dbReference type="Proteomes" id="UP000594261"/>
    </source>
</evidence>
<keyword evidence="3" id="KW-1185">Reference proteome</keyword>
<dbReference type="Gramene" id="QL04p049298:mrna">
    <property type="protein sequence ID" value="QL04p049298:mrna"/>
    <property type="gene ID" value="QL04p049298"/>
</dbReference>
<dbReference type="InParanoid" id="A0A7N2LIH4"/>
<sequence>MAKAKYRAMAVAVCEVTWILYLLKDLNVKHNQAALLFSDSQAAIHIGTNPFYGLLTRMGISNIHSHDVHPEGEYQKSKKLEQQSDPDSCRAEAKSPDSCRAEVELNNK</sequence>
<dbReference type="Proteomes" id="UP000594261">
    <property type="component" value="Chromosome 4"/>
</dbReference>
<organism evidence="2 3">
    <name type="scientific">Quercus lobata</name>
    <name type="common">Valley oak</name>
    <dbReference type="NCBI Taxonomy" id="97700"/>
    <lineage>
        <taxon>Eukaryota</taxon>
        <taxon>Viridiplantae</taxon>
        <taxon>Streptophyta</taxon>
        <taxon>Embryophyta</taxon>
        <taxon>Tracheophyta</taxon>
        <taxon>Spermatophyta</taxon>
        <taxon>Magnoliopsida</taxon>
        <taxon>eudicotyledons</taxon>
        <taxon>Gunneridae</taxon>
        <taxon>Pentapetalae</taxon>
        <taxon>rosids</taxon>
        <taxon>fabids</taxon>
        <taxon>Fagales</taxon>
        <taxon>Fagaceae</taxon>
        <taxon>Quercus</taxon>
    </lineage>
</organism>
<protein>
    <submittedName>
        <fullName evidence="2">Uncharacterized protein</fullName>
    </submittedName>
</protein>
<evidence type="ECO:0000256" key="1">
    <source>
        <dbReference type="SAM" id="MobiDB-lite"/>
    </source>
</evidence>
<reference evidence="2 3" key="1">
    <citation type="journal article" date="2016" name="G3 (Bethesda)">
        <title>First Draft Assembly and Annotation of the Genome of a California Endemic Oak Quercus lobata Nee (Fagaceae).</title>
        <authorList>
            <person name="Sork V.L."/>
            <person name="Fitz-Gibbon S.T."/>
            <person name="Puiu D."/>
            <person name="Crepeau M."/>
            <person name="Gugger P.F."/>
            <person name="Sherman R."/>
            <person name="Stevens K."/>
            <person name="Langley C.H."/>
            <person name="Pellegrini M."/>
            <person name="Salzberg S.L."/>
        </authorList>
    </citation>
    <scope>NUCLEOTIDE SEQUENCE [LARGE SCALE GENOMIC DNA]</scope>
    <source>
        <strain evidence="2 3">cv. SW786</strain>
    </source>
</reference>
<name>A0A7N2LIH4_QUELO</name>
<dbReference type="EnsemblPlants" id="QL04p049298:mrna">
    <property type="protein sequence ID" value="QL04p049298:mrna"/>
    <property type="gene ID" value="QL04p049298"/>
</dbReference>
<evidence type="ECO:0000313" key="2">
    <source>
        <dbReference type="EnsemblPlants" id="QL04p049298:mrna"/>
    </source>
</evidence>
<reference evidence="2" key="2">
    <citation type="submission" date="2021-01" db="UniProtKB">
        <authorList>
            <consortium name="EnsemblPlants"/>
        </authorList>
    </citation>
    <scope>IDENTIFICATION</scope>
</reference>
<feature type="region of interest" description="Disordered" evidence="1">
    <location>
        <begin position="66"/>
        <end position="108"/>
    </location>
</feature>
<proteinExistence type="predicted"/>
<accession>A0A7N2LIH4</accession>
<dbReference type="EMBL" id="LRBV02000004">
    <property type="status" value="NOT_ANNOTATED_CDS"/>
    <property type="molecule type" value="Genomic_DNA"/>
</dbReference>
<dbReference type="AlphaFoldDB" id="A0A7N2LIH4"/>